<feature type="domain" description="HTH tetR-type" evidence="3">
    <location>
        <begin position="12"/>
        <end position="72"/>
    </location>
</feature>
<evidence type="ECO:0000313" key="5">
    <source>
        <dbReference type="Proteomes" id="UP001379235"/>
    </source>
</evidence>
<dbReference type="PANTHER" id="PTHR30055:SF119">
    <property type="entry name" value="NALC"/>
    <property type="match status" value="1"/>
</dbReference>
<dbReference type="PRINTS" id="PR00455">
    <property type="entry name" value="HTHTETR"/>
</dbReference>
<reference evidence="4 5" key="1">
    <citation type="submission" date="2024-03" db="EMBL/GenBank/DDBJ databases">
        <authorList>
            <person name="Jo J.-H."/>
        </authorList>
    </citation>
    <scope>NUCLEOTIDE SEQUENCE [LARGE SCALE GENOMIC DNA]</scope>
    <source>
        <strain evidence="4 5">AS3R-12</strain>
    </source>
</reference>
<dbReference type="PANTHER" id="PTHR30055">
    <property type="entry name" value="HTH-TYPE TRANSCRIPTIONAL REGULATOR RUTR"/>
    <property type="match status" value="1"/>
</dbReference>
<dbReference type="Gene3D" id="1.10.357.10">
    <property type="entry name" value="Tetracycline Repressor, domain 2"/>
    <property type="match status" value="1"/>
</dbReference>
<gene>
    <name evidence="4" type="ORF">WG900_07455</name>
</gene>
<sequence length="210" mass="22720">MKTLGKREANKLGRRQAIVEIAALSFMEHGYAGTSMSAIATELGGSKSTLWGYFPSKEDLFAAVMDDATAEFRAQLDDVLAHKGELADTVLAFCRKFITKVTSPDGCGLYRLVAAESGRFPEVGRIFSSRGREPVGRLLAHYFQSQIDAGTMRPSDPVRAAHMVLSLCLGDLHQRTLLLGFRASPQDIVAEAEAVTADFLRAYASSESAG</sequence>
<feature type="DNA-binding region" description="H-T-H motif" evidence="2">
    <location>
        <begin position="35"/>
        <end position="54"/>
    </location>
</feature>
<evidence type="ECO:0000256" key="2">
    <source>
        <dbReference type="PROSITE-ProRule" id="PRU00335"/>
    </source>
</evidence>
<accession>A0ABU8S714</accession>
<dbReference type="Gene3D" id="1.10.10.60">
    <property type="entry name" value="Homeodomain-like"/>
    <property type="match status" value="1"/>
</dbReference>
<dbReference type="SUPFAM" id="SSF48498">
    <property type="entry name" value="Tetracyclin repressor-like, C-terminal domain"/>
    <property type="match status" value="1"/>
</dbReference>
<name>A0ABU8S714_9SPHN</name>
<dbReference type="PROSITE" id="PS50977">
    <property type="entry name" value="HTH_TETR_2"/>
    <property type="match status" value="1"/>
</dbReference>
<dbReference type="Pfam" id="PF00440">
    <property type="entry name" value="TetR_N"/>
    <property type="match status" value="1"/>
</dbReference>
<dbReference type="InterPro" id="IPR036271">
    <property type="entry name" value="Tet_transcr_reg_TetR-rel_C_sf"/>
</dbReference>
<comment type="caution">
    <text evidence="4">The sequence shown here is derived from an EMBL/GenBank/DDBJ whole genome shotgun (WGS) entry which is preliminary data.</text>
</comment>
<organism evidence="4 5">
    <name type="scientific">Novosphingobium aquae</name>
    <dbReference type="NCBI Taxonomy" id="3133435"/>
    <lineage>
        <taxon>Bacteria</taxon>
        <taxon>Pseudomonadati</taxon>
        <taxon>Pseudomonadota</taxon>
        <taxon>Alphaproteobacteria</taxon>
        <taxon>Sphingomonadales</taxon>
        <taxon>Sphingomonadaceae</taxon>
        <taxon>Novosphingobium</taxon>
    </lineage>
</organism>
<dbReference type="Proteomes" id="UP001379235">
    <property type="component" value="Unassembled WGS sequence"/>
</dbReference>
<protein>
    <submittedName>
        <fullName evidence="4">TetR/AcrR family transcriptional regulator</fullName>
    </submittedName>
</protein>
<evidence type="ECO:0000313" key="4">
    <source>
        <dbReference type="EMBL" id="MEJ6009751.1"/>
    </source>
</evidence>
<dbReference type="InterPro" id="IPR050109">
    <property type="entry name" value="HTH-type_TetR-like_transc_reg"/>
</dbReference>
<proteinExistence type="predicted"/>
<dbReference type="RefSeq" id="WP_339966004.1">
    <property type="nucleotide sequence ID" value="NZ_JBBHJY010000003.1"/>
</dbReference>
<dbReference type="InterPro" id="IPR039536">
    <property type="entry name" value="TetR_C_Proteobacteria"/>
</dbReference>
<dbReference type="Pfam" id="PF14246">
    <property type="entry name" value="TetR_C_7"/>
    <property type="match status" value="1"/>
</dbReference>
<dbReference type="EMBL" id="JBBHJY010000003">
    <property type="protein sequence ID" value="MEJ6009751.1"/>
    <property type="molecule type" value="Genomic_DNA"/>
</dbReference>
<keyword evidence="1 2" id="KW-0238">DNA-binding</keyword>
<evidence type="ECO:0000259" key="3">
    <source>
        <dbReference type="PROSITE" id="PS50977"/>
    </source>
</evidence>
<evidence type="ECO:0000256" key="1">
    <source>
        <dbReference type="ARBA" id="ARBA00023125"/>
    </source>
</evidence>
<dbReference type="InterPro" id="IPR001647">
    <property type="entry name" value="HTH_TetR"/>
</dbReference>
<keyword evidence="5" id="KW-1185">Reference proteome</keyword>
<dbReference type="SUPFAM" id="SSF46689">
    <property type="entry name" value="Homeodomain-like"/>
    <property type="match status" value="1"/>
</dbReference>
<dbReference type="InterPro" id="IPR009057">
    <property type="entry name" value="Homeodomain-like_sf"/>
</dbReference>